<dbReference type="Gene3D" id="3.40.1690.10">
    <property type="entry name" value="secretion proteins EscU"/>
    <property type="match status" value="1"/>
</dbReference>
<feature type="transmembrane region" description="Helical" evidence="3">
    <location>
        <begin position="85"/>
        <end position="108"/>
    </location>
</feature>
<evidence type="ECO:0000313" key="4">
    <source>
        <dbReference type="EMBL" id="GLR91099.1"/>
    </source>
</evidence>
<keyword evidence="3" id="KW-1133">Transmembrane helix</keyword>
<dbReference type="PRINTS" id="PR00950">
    <property type="entry name" value="TYPE3IMSPROT"/>
</dbReference>
<dbReference type="Pfam" id="PF01312">
    <property type="entry name" value="Bac_export_2"/>
    <property type="match status" value="1"/>
</dbReference>
<comment type="similarity">
    <text evidence="1">Belongs to the type III secretion exporter family.</text>
</comment>
<keyword evidence="3" id="KW-0472">Membrane</keyword>
<dbReference type="PANTHER" id="PTHR30531">
    <property type="entry name" value="FLAGELLAR BIOSYNTHETIC PROTEIN FLHB"/>
    <property type="match status" value="1"/>
</dbReference>
<evidence type="ECO:0000256" key="3">
    <source>
        <dbReference type="SAM" id="Phobius"/>
    </source>
</evidence>
<comment type="caution">
    <text evidence="4">The sequence shown here is derived from an EMBL/GenBank/DDBJ whole genome shotgun (WGS) entry which is preliminary data.</text>
</comment>
<accession>A0ABQ6BCH9</accession>
<feature type="compositionally biased region" description="Basic and acidic residues" evidence="2">
    <location>
        <begin position="1"/>
        <end position="17"/>
    </location>
</feature>
<evidence type="ECO:0000256" key="2">
    <source>
        <dbReference type="SAM" id="MobiDB-lite"/>
    </source>
</evidence>
<proteinExistence type="inferred from homology"/>
<reference evidence="5" key="1">
    <citation type="journal article" date="2019" name="Int. J. Syst. Evol. Microbiol.">
        <title>The Global Catalogue of Microorganisms (GCM) 10K type strain sequencing project: providing services to taxonomists for standard genome sequencing and annotation.</title>
        <authorList>
            <consortium name="The Broad Institute Genomics Platform"/>
            <consortium name="The Broad Institute Genome Sequencing Center for Infectious Disease"/>
            <person name="Wu L."/>
            <person name="Ma J."/>
        </authorList>
    </citation>
    <scope>NUCLEOTIDE SEQUENCE [LARGE SCALE GENOMIC DNA]</scope>
    <source>
        <strain evidence="5">NBRC 102520</strain>
    </source>
</reference>
<dbReference type="InterPro" id="IPR029025">
    <property type="entry name" value="T3SS_substrate_exporter_C"/>
</dbReference>
<protein>
    <submittedName>
        <fullName evidence="4">EscU/YscU/HrcU family type III secretion system export apparatus switch protein</fullName>
    </submittedName>
</protein>
<keyword evidence="3" id="KW-0812">Transmembrane</keyword>
<organism evidence="4 5">
    <name type="scientific">Bradyrhizobium iriomotense</name>
    <dbReference type="NCBI Taxonomy" id="441950"/>
    <lineage>
        <taxon>Bacteria</taxon>
        <taxon>Pseudomonadati</taxon>
        <taxon>Pseudomonadota</taxon>
        <taxon>Alphaproteobacteria</taxon>
        <taxon>Hyphomicrobiales</taxon>
        <taxon>Nitrobacteraceae</taxon>
        <taxon>Bradyrhizobium</taxon>
    </lineage>
</organism>
<feature type="region of interest" description="Disordered" evidence="2">
    <location>
        <begin position="224"/>
        <end position="246"/>
    </location>
</feature>
<dbReference type="Proteomes" id="UP001156905">
    <property type="component" value="Unassembled WGS sequence"/>
</dbReference>
<feature type="transmembrane region" description="Helical" evidence="3">
    <location>
        <begin position="148"/>
        <end position="169"/>
    </location>
</feature>
<gene>
    <name evidence="4" type="primary">rhcU</name>
    <name evidence="4" type="ORF">GCM10007857_78150</name>
</gene>
<name>A0ABQ6BCH9_9BRAD</name>
<evidence type="ECO:0000313" key="5">
    <source>
        <dbReference type="Proteomes" id="UP001156905"/>
    </source>
</evidence>
<dbReference type="RefSeq" id="WP_284274251.1">
    <property type="nucleotide sequence ID" value="NZ_BSOW01000042.1"/>
</dbReference>
<evidence type="ECO:0000256" key="1">
    <source>
        <dbReference type="ARBA" id="ARBA00010690"/>
    </source>
</evidence>
<dbReference type="EMBL" id="BSOW01000042">
    <property type="protein sequence ID" value="GLR91099.1"/>
    <property type="molecule type" value="Genomic_DNA"/>
</dbReference>
<feature type="region of interest" description="Disordered" evidence="2">
    <location>
        <begin position="1"/>
        <end position="22"/>
    </location>
</feature>
<dbReference type="InterPro" id="IPR006135">
    <property type="entry name" value="T3SS_substrate_exporter"/>
</dbReference>
<dbReference type="SUPFAM" id="SSF160544">
    <property type="entry name" value="EscU C-terminal domain-like"/>
    <property type="match status" value="1"/>
</dbReference>
<dbReference type="PANTHER" id="PTHR30531:SF12">
    <property type="entry name" value="FLAGELLAR BIOSYNTHETIC PROTEIN FLHB"/>
    <property type="match status" value="1"/>
</dbReference>
<keyword evidence="5" id="KW-1185">Reference proteome</keyword>
<sequence length="345" mass="37798">MSDTSEEKTLPPSDKKLKDARKRGQVAHSTDLVRAVSVCAGLGYLWFEASSIQDKCHQALMLTDKLLDKPFDVAVQLALGVLPELALGIIGPFLATIVVGAILTTVLANGGMIFSFEPVKLKFENVDPIQGLKRIASMRSLVELGKTLLKAIGLGAIFFFVVVGAWRTLVYLPACGMGCFGFVFMEVKLLIGIACGAFLIGGLIDLLIQRWLFLRSMRMTESEAKRESKEQQGNPEVKREHRRLRREQAREAPLGVNRATLILTGQEMLVGVRYVRGETGVPVVVCRGEGEAALRLCDEARALRLTIVDDHAVVRELIRSVKLGNPIPTQYFESVARALLAAGQV</sequence>
<feature type="transmembrane region" description="Helical" evidence="3">
    <location>
        <begin position="189"/>
        <end position="208"/>
    </location>
</feature>